<dbReference type="AlphaFoldDB" id="A0AAJ5ZGQ4"/>
<name>A0AAJ5ZGQ4_LACLL</name>
<reference evidence="1" key="1">
    <citation type="journal article" date="2020" name="Mol. Microbiol.">
        <title>The CWPS Rubik's cube: Linking diversity of cell wall polysaccharide structures with the encoded biosynthetic machinery of selected Lactococcus lactis strains.</title>
        <authorList>
            <person name="Mahony J."/>
            <person name="Frantzen C."/>
            <person name="Vinogradov E."/>
            <person name="Sadovskaya I."/>
            <person name="Theodorou I."/>
            <person name="Kelleher P."/>
            <person name="Chapot-Chartier M.P."/>
            <person name="Cambillau C."/>
            <person name="Holo H."/>
            <person name="van Sinderen D."/>
        </authorList>
    </citation>
    <scope>NUCLEOTIDE SEQUENCE</scope>
    <source>
        <strain evidence="1">223</strain>
    </source>
</reference>
<evidence type="ECO:0000313" key="1">
    <source>
        <dbReference type="EMBL" id="WFN83783.1"/>
    </source>
</evidence>
<proteinExistence type="predicted"/>
<reference evidence="1" key="2">
    <citation type="submission" date="2023-04" db="EMBL/GenBank/DDBJ databases">
        <authorList>
            <person name="McDonnell B."/>
        </authorList>
    </citation>
    <scope>NUCLEOTIDE SEQUENCE</scope>
    <source>
        <strain evidence="1">223</strain>
    </source>
</reference>
<dbReference type="RefSeq" id="WP_228777719.1">
    <property type="nucleotide sequence ID" value="NZ_CAKMCT010000017.1"/>
</dbReference>
<gene>
    <name evidence="1" type="ORF">LL223_03270</name>
</gene>
<sequence>MERTKKFILKKIQKIFLFVKICEKKCRQKELKAFTLIEISEIKTRN</sequence>
<evidence type="ECO:0000313" key="2">
    <source>
        <dbReference type="Proteomes" id="UP000663169"/>
    </source>
</evidence>
<organism evidence="1 2">
    <name type="scientific">Lactococcus lactis subsp. lactis</name>
    <name type="common">Streptococcus lactis</name>
    <dbReference type="NCBI Taxonomy" id="1360"/>
    <lineage>
        <taxon>Bacteria</taxon>
        <taxon>Bacillati</taxon>
        <taxon>Bacillota</taxon>
        <taxon>Bacilli</taxon>
        <taxon>Lactobacillales</taxon>
        <taxon>Streptococcaceae</taxon>
        <taxon>Lactococcus</taxon>
    </lineage>
</organism>
<accession>A0AAJ5ZGQ4</accession>
<dbReference type="Proteomes" id="UP000663169">
    <property type="component" value="Chromosome"/>
</dbReference>
<dbReference type="EMBL" id="CP031926">
    <property type="protein sequence ID" value="WFN83783.1"/>
    <property type="molecule type" value="Genomic_DNA"/>
</dbReference>
<protein>
    <submittedName>
        <fullName evidence="1">Uncharacterized protein</fullName>
    </submittedName>
</protein>